<accession>A0A2J7PCN4</accession>
<protein>
    <submittedName>
        <fullName evidence="1">Uncharacterized protein</fullName>
    </submittedName>
</protein>
<comment type="caution">
    <text evidence="1">The sequence shown here is derived from an EMBL/GenBank/DDBJ whole genome shotgun (WGS) entry which is preliminary data.</text>
</comment>
<organism evidence="1 2">
    <name type="scientific">Cryptotermes secundus</name>
    <dbReference type="NCBI Taxonomy" id="105785"/>
    <lineage>
        <taxon>Eukaryota</taxon>
        <taxon>Metazoa</taxon>
        <taxon>Ecdysozoa</taxon>
        <taxon>Arthropoda</taxon>
        <taxon>Hexapoda</taxon>
        <taxon>Insecta</taxon>
        <taxon>Pterygota</taxon>
        <taxon>Neoptera</taxon>
        <taxon>Polyneoptera</taxon>
        <taxon>Dictyoptera</taxon>
        <taxon>Blattodea</taxon>
        <taxon>Blattoidea</taxon>
        <taxon>Termitoidae</taxon>
        <taxon>Kalotermitidae</taxon>
        <taxon>Cryptotermitinae</taxon>
        <taxon>Cryptotermes</taxon>
    </lineage>
</organism>
<gene>
    <name evidence="1" type="ORF">B7P43_G01062</name>
</gene>
<dbReference type="EMBL" id="NEVH01027057">
    <property type="protein sequence ID" value="PNF14084.1"/>
    <property type="molecule type" value="Genomic_DNA"/>
</dbReference>
<evidence type="ECO:0000313" key="1">
    <source>
        <dbReference type="EMBL" id="PNF14084.1"/>
    </source>
</evidence>
<proteinExistence type="predicted"/>
<dbReference type="InParanoid" id="A0A2J7PCN4"/>
<keyword evidence="2" id="KW-1185">Reference proteome</keyword>
<sequence>MDPEDSLPCSQEPSLGLPSGLFPSGFPTNMLYAFLFSPIRATCPDNLIPLDLIILIILGEVYKLLRSFLQPPVTSSLFSPNILHNTLFSNTSVHVLPLMSDRPAMLGGSLVTTA</sequence>
<dbReference type="AlphaFoldDB" id="A0A2J7PCN4"/>
<dbReference type="Proteomes" id="UP000235965">
    <property type="component" value="Unassembled WGS sequence"/>
</dbReference>
<reference evidence="1 2" key="1">
    <citation type="submission" date="2017-12" db="EMBL/GenBank/DDBJ databases">
        <title>Hemimetabolous genomes reveal molecular basis of termite eusociality.</title>
        <authorList>
            <person name="Harrison M.C."/>
            <person name="Jongepier E."/>
            <person name="Robertson H.M."/>
            <person name="Arning N."/>
            <person name="Bitard-Feildel T."/>
            <person name="Chao H."/>
            <person name="Childers C.P."/>
            <person name="Dinh H."/>
            <person name="Doddapaneni H."/>
            <person name="Dugan S."/>
            <person name="Gowin J."/>
            <person name="Greiner C."/>
            <person name="Han Y."/>
            <person name="Hu H."/>
            <person name="Hughes D.S.T."/>
            <person name="Huylmans A.-K."/>
            <person name="Kemena C."/>
            <person name="Kremer L.P.M."/>
            <person name="Lee S.L."/>
            <person name="Lopez-Ezquerra A."/>
            <person name="Mallet L."/>
            <person name="Monroy-Kuhn J.M."/>
            <person name="Moser A."/>
            <person name="Murali S.C."/>
            <person name="Muzny D.M."/>
            <person name="Otani S."/>
            <person name="Piulachs M.-D."/>
            <person name="Poelchau M."/>
            <person name="Qu J."/>
            <person name="Schaub F."/>
            <person name="Wada-Katsumata A."/>
            <person name="Worley K.C."/>
            <person name="Xie Q."/>
            <person name="Ylla G."/>
            <person name="Poulsen M."/>
            <person name="Gibbs R.A."/>
            <person name="Schal C."/>
            <person name="Richards S."/>
            <person name="Belles X."/>
            <person name="Korb J."/>
            <person name="Bornberg-Bauer E."/>
        </authorList>
    </citation>
    <scope>NUCLEOTIDE SEQUENCE [LARGE SCALE GENOMIC DNA]</scope>
    <source>
        <tissue evidence="1">Whole body</tissue>
    </source>
</reference>
<evidence type="ECO:0000313" key="2">
    <source>
        <dbReference type="Proteomes" id="UP000235965"/>
    </source>
</evidence>
<name>A0A2J7PCN4_9NEOP</name>